<evidence type="ECO:0000313" key="3">
    <source>
        <dbReference type="EMBL" id="MBE1530766.1"/>
    </source>
</evidence>
<dbReference type="EMBL" id="JADBDZ010000001">
    <property type="protein sequence ID" value="MBE1530766.1"/>
    <property type="molecule type" value="Genomic_DNA"/>
</dbReference>
<dbReference type="RefSeq" id="WP_192757733.1">
    <property type="nucleotide sequence ID" value="NZ_JADBDZ010000001.1"/>
</dbReference>
<reference evidence="3 4" key="1">
    <citation type="submission" date="2020-10" db="EMBL/GenBank/DDBJ databases">
        <title>Sequencing the genomes of 1000 actinobacteria strains.</title>
        <authorList>
            <person name="Klenk H.-P."/>
        </authorList>
    </citation>
    <scope>NUCLEOTIDE SEQUENCE [LARGE SCALE GENOMIC DNA]</scope>
    <source>
        <strain evidence="3 4">DSM 46744</strain>
    </source>
</reference>
<keyword evidence="4" id="KW-1185">Reference proteome</keyword>
<evidence type="ECO:0000256" key="2">
    <source>
        <dbReference type="SAM" id="Phobius"/>
    </source>
</evidence>
<dbReference type="Proteomes" id="UP000627838">
    <property type="component" value="Unassembled WGS sequence"/>
</dbReference>
<name>A0ABR9JJP1_9ACTN</name>
<organism evidence="3 4">
    <name type="scientific">Actinomadura algeriensis</name>
    <dbReference type="NCBI Taxonomy" id="1679523"/>
    <lineage>
        <taxon>Bacteria</taxon>
        <taxon>Bacillati</taxon>
        <taxon>Actinomycetota</taxon>
        <taxon>Actinomycetes</taxon>
        <taxon>Streptosporangiales</taxon>
        <taxon>Thermomonosporaceae</taxon>
        <taxon>Actinomadura</taxon>
    </lineage>
</organism>
<gene>
    <name evidence="3" type="ORF">H4W34_000599</name>
</gene>
<evidence type="ECO:0000256" key="1">
    <source>
        <dbReference type="SAM" id="MobiDB-lite"/>
    </source>
</evidence>
<feature type="transmembrane region" description="Helical" evidence="2">
    <location>
        <begin position="71"/>
        <end position="91"/>
    </location>
</feature>
<proteinExistence type="predicted"/>
<comment type="caution">
    <text evidence="3">The sequence shown here is derived from an EMBL/GenBank/DDBJ whole genome shotgun (WGS) entry which is preliminary data.</text>
</comment>
<feature type="compositionally biased region" description="Basic and acidic residues" evidence="1">
    <location>
        <begin position="1"/>
        <end position="25"/>
    </location>
</feature>
<keyword evidence="2" id="KW-1133">Transmembrane helix</keyword>
<sequence length="118" mass="13071">MRTEERREQFKEDVARQKLRTDGSRGDGPLRIVGALLMLTGVIGVFVTYNVSLQQDDIRNVGSLQTLATGFVAVTVMGAALYLGAVLARVLRLWLLRQLMESQAQADRLTAALEREPV</sequence>
<keyword evidence="2" id="KW-0812">Transmembrane</keyword>
<keyword evidence="2" id="KW-0472">Membrane</keyword>
<feature type="transmembrane region" description="Helical" evidence="2">
    <location>
        <begin position="30"/>
        <end position="51"/>
    </location>
</feature>
<accession>A0ABR9JJP1</accession>
<protein>
    <submittedName>
        <fullName evidence="3">Uncharacterized membrane protein YcjF (UPF0283 family)</fullName>
    </submittedName>
</protein>
<evidence type="ECO:0000313" key="4">
    <source>
        <dbReference type="Proteomes" id="UP000627838"/>
    </source>
</evidence>
<feature type="region of interest" description="Disordered" evidence="1">
    <location>
        <begin position="1"/>
        <end position="27"/>
    </location>
</feature>